<proteinExistence type="predicted"/>
<comment type="caution">
    <text evidence="1">The sequence shown here is derived from an EMBL/GenBank/DDBJ whole genome shotgun (WGS) entry which is preliminary data.</text>
</comment>
<accession>A0A7W4WCQ0</accession>
<dbReference type="AlphaFoldDB" id="A0A7W4WCQ0"/>
<gene>
    <name evidence="1" type="ORF">FHS09_002674</name>
</gene>
<keyword evidence="2" id="KW-1185">Reference proteome</keyword>
<sequence length="50" mass="5753">MPAIDLSSHFNLDRGHWPLLQGEACVVRSAFPEPQKFYQPQFLSLFCSSR</sequence>
<protein>
    <submittedName>
        <fullName evidence="1">Uncharacterized protein</fullName>
    </submittedName>
</protein>
<dbReference type="Proteomes" id="UP000535937">
    <property type="component" value="Unassembled WGS sequence"/>
</dbReference>
<evidence type="ECO:0000313" key="2">
    <source>
        <dbReference type="Proteomes" id="UP000535937"/>
    </source>
</evidence>
<organism evidence="1 2">
    <name type="scientific">Microbulbifer rhizosphaerae</name>
    <dbReference type="NCBI Taxonomy" id="1562603"/>
    <lineage>
        <taxon>Bacteria</taxon>
        <taxon>Pseudomonadati</taxon>
        <taxon>Pseudomonadota</taxon>
        <taxon>Gammaproteobacteria</taxon>
        <taxon>Cellvibrionales</taxon>
        <taxon>Microbulbiferaceae</taxon>
        <taxon>Microbulbifer</taxon>
    </lineage>
</organism>
<dbReference type="EMBL" id="JACHWZ010000011">
    <property type="protein sequence ID" value="MBB3061834.1"/>
    <property type="molecule type" value="Genomic_DNA"/>
</dbReference>
<reference evidence="1 2" key="1">
    <citation type="submission" date="2020-08" db="EMBL/GenBank/DDBJ databases">
        <title>Genomic Encyclopedia of Type Strains, Phase III (KMG-III): the genomes of soil and plant-associated and newly described type strains.</title>
        <authorList>
            <person name="Whitman W."/>
        </authorList>
    </citation>
    <scope>NUCLEOTIDE SEQUENCE [LARGE SCALE GENOMIC DNA]</scope>
    <source>
        <strain evidence="1 2">CECT 8799</strain>
    </source>
</reference>
<evidence type="ECO:0000313" key="1">
    <source>
        <dbReference type="EMBL" id="MBB3061834.1"/>
    </source>
</evidence>
<name>A0A7W4WCQ0_9GAMM</name>